<dbReference type="EMBL" id="BARU01041332">
    <property type="protein sequence ID" value="GAH87242.1"/>
    <property type="molecule type" value="Genomic_DNA"/>
</dbReference>
<dbReference type="AlphaFoldDB" id="X1IZT9"/>
<evidence type="ECO:0000313" key="1">
    <source>
        <dbReference type="EMBL" id="GAH87242.1"/>
    </source>
</evidence>
<name>X1IZT9_9ZZZZ</name>
<reference evidence="1" key="1">
    <citation type="journal article" date="2014" name="Front. Microbiol.">
        <title>High frequency of phylogenetically diverse reductive dehalogenase-homologous genes in deep subseafloor sedimentary metagenomes.</title>
        <authorList>
            <person name="Kawai M."/>
            <person name="Futagami T."/>
            <person name="Toyoda A."/>
            <person name="Takaki Y."/>
            <person name="Nishi S."/>
            <person name="Hori S."/>
            <person name="Arai W."/>
            <person name="Tsubouchi T."/>
            <person name="Morono Y."/>
            <person name="Uchiyama I."/>
            <person name="Ito T."/>
            <person name="Fujiyama A."/>
            <person name="Inagaki F."/>
            <person name="Takami H."/>
        </authorList>
    </citation>
    <scope>NUCLEOTIDE SEQUENCE</scope>
    <source>
        <strain evidence="1">Expedition CK06-06</strain>
    </source>
</reference>
<proteinExistence type="predicted"/>
<feature type="non-terminal residue" evidence="1">
    <location>
        <position position="151"/>
    </location>
</feature>
<sequence length="151" mass="17670">MKLFKYLRDVVSGRIKYLNETNIPVVNELWNGLENLENPNALILKHFLVAAKLVVESLMTLYQENTEEIFSVNAKKLNIEQVRQLYCILLSYFTFLFYTSNPYLRKEQKQALFQVKEEVELAKELLQSLDKIGKTDMFAIGKEVWDTVVDV</sequence>
<comment type="caution">
    <text evidence="1">The sequence shown here is derived from an EMBL/GenBank/DDBJ whole genome shotgun (WGS) entry which is preliminary data.</text>
</comment>
<gene>
    <name evidence="1" type="ORF">S03H2_63745</name>
</gene>
<protein>
    <submittedName>
        <fullName evidence="1">Uncharacterized protein</fullName>
    </submittedName>
</protein>
<accession>X1IZT9</accession>
<organism evidence="1">
    <name type="scientific">marine sediment metagenome</name>
    <dbReference type="NCBI Taxonomy" id="412755"/>
    <lineage>
        <taxon>unclassified sequences</taxon>
        <taxon>metagenomes</taxon>
        <taxon>ecological metagenomes</taxon>
    </lineage>
</organism>